<dbReference type="InterPro" id="IPR032193">
    <property type="entry name" value="CNOT1_TTP_bind"/>
</dbReference>
<evidence type="ECO:0000259" key="10">
    <source>
        <dbReference type="Pfam" id="PF16418"/>
    </source>
</evidence>
<dbReference type="InterPro" id="IPR032194">
    <property type="entry name" value="CNOT1_HEAT"/>
</dbReference>
<evidence type="ECO:0000256" key="3">
    <source>
        <dbReference type="ARBA" id="ARBA00023015"/>
    </source>
</evidence>
<dbReference type="InterPro" id="IPR038535">
    <property type="entry name" value="CNOT1_TTP_bind_sf"/>
</dbReference>
<dbReference type="Gene3D" id="1.25.40.840">
    <property type="entry name" value="CCR4-NOT transcription complex subunit 1 TTP binding domain"/>
    <property type="match status" value="1"/>
</dbReference>
<evidence type="ECO:0000259" key="7">
    <source>
        <dbReference type="Pfam" id="PF12842"/>
    </source>
</evidence>
<dbReference type="InterPro" id="IPR007196">
    <property type="entry name" value="CCR4-Not_Not1_C"/>
</dbReference>
<feature type="domain" description="CCR4-NOT transcription complex subunit 1 HEAT repeat" evidence="10">
    <location>
        <begin position="429"/>
        <end position="533"/>
    </location>
</feature>
<dbReference type="InterPro" id="IPR032191">
    <property type="entry name" value="CNOT1_CAF1_bind"/>
</dbReference>
<dbReference type="PANTHER" id="PTHR13162:SF8">
    <property type="entry name" value="CCR4-NOT TRANSCRIPTION COMPLEX SUBUNIT 1"/>
    <property type="match status" value="1"/>
</dbReference>
<keyword evidence="4" id="KW-0804">Transcription</keyword>
<evidence type="ECO:0000256" key="4">
    <source>
        <dbReference type="ARBA" id="ARBA00023163"/>
    </source>
</evidence>
<dbReference type="EMBL" id="JAPFFF010000055">
    <property type="protein sequence ID" value="KAK8838397.1"/>
    <property type="molecule type" value="Genomic_DNA"/>
</dbReference>
<keyword evidence="3" id="KW-0805">Transcription regulation</keyword>
<dbReference type="Pfam" id="PF04054">
    <property type="entry name" value="Not1"/>
    <property type="match status" value="1"/>
</dbReference>
<dbReference type="Gene3D" id="1.25.40.790">
    <property type="match status" value="1"/>
</dbReference>
<reference evidence="11 12" key="1">
    <citation type="submission" date="2024-04" db="EMBL/GenBank/DDBJ databases">
        <title>Tritrichomonas musculus Genome.</title>
        <authorList>
            <person name="Alves-Ferreira E."/>
            <person name="Grigg M."/>
            <person name="Lorenzi H."/>
            <person name="Galac M."/>
        </authorList>
    </citation>
    <scope>NUCLEOTIDE SEQUENCE [LARGE SCALE GENOMIC DNA]</scope>
    <source>
        <strain evidence="11 12">EAF2021</strain>
    </source>
</reference>
<proteinExistence type="predicted"/>
<accession>A0ABR2GYH9</accession>
<evidence type="ECO:0000313" key="12">
    <source>
        <dbReference type="Proteomes" id="UP001470230"/>
    </source>
</evidence>
<evidence type="ECO:0000256" key="1">
    <source>
        <dbReference type="ARBA" id="ARBA00004123"/>
    </source>
</evidence>
<dbReference type="Proteomes" id="UP001470230">
    <property type="component" value="Unassembled WGS sequence"/>
</dbReference>
<evidence type="ECO:0000259" key="6">
    <source>
        <dbReference type="Pfam" id="PF04054"/>
    </source>
</evidence>
<feature type="domain" description="CCR4-Not complex component Not1 C-terminal" evidence="6">
    <location>
        <begin position="1570"/>
        <end position="1905"/>
    </location>
</feature>
<dbReference type="Gene3D" id="1.25.40.800">
    <property type="match status" value="1"/>
</dbReference>
<dbReference type="PANTHER" id="PTHR13162">
    <property type="entry name" value="CCR4-NOT TRANSCRIPTION COMPLEX"/>
    <property type="match status" value="1"/>
</dbReference>
<protein>
    <recommendedName>
        <fullName evidence="13">CCR4-Not complex component Not1 C-terminal domain-containing protein</fullName>
    </recommendedName>
</protein>
<sequence length="1916" mass="218418">MKSSRNDSAPSSITIGILTVENILHQNQEPIDIKSNTEYLLTILELFDLDCLKEMMSISFQILQDPSSTKTYKDAVKSYISSVSLHFQKSYKFRSQIVLFFDSLQNLPVNLLQDFPLSSSIILTALSCHSRFNIAKLFFSTKILPKATEETFKEIDESILYDVSQLNLKNFSFDKIHLSQLYFSRIHQVVPVTDVKIEKDLNINPSLYDAVVESDSRTLTTTVQLKRLFDFFDGFDSNHAASFILAVSSQNSSFRNYFSKLEETQRGRIIDLFRESFLDRKVDLESIPFSLDLPYVKSIDLDGCSEVFTLLHGLLKNKQINGNTFVKEWKNKPLQIQFLTYISNNNIPDFVFEDCQMASLNGFEPPEIPNNCWLCVNYVKRILELSEPYRTEINNILSFAFPKFSSVVLLTYSQIYPNNTDIYHKSSIQFFTSIIQNHNSSGILQPLWSTSPEFCQELFVTYYHQYPNKLGNIIDCIQDHLNDVLNCNDINFVLDLAFQSSLRGLIDFSTFLGTLPKRFSPSAYDIALNFVKAMILDSSISSPLLLCKPLNALFQYFWGIFTSLPDETKLLVNTVYSICQSMNINLLQIPFSEKLPTISPPDIKSATVDYFTKFFSEQISVEQFVQIFHQLRGSSPTFFQSMISYLLQELKTLDSHEKDISNRLGELIGNMVHENLFNEEEVKIIFDSFVHGFSFKSKLTQLSISALEICSNKLRKQPEYVFSLLKQPLLRNYPLYEKIRKISANMSVPLNLSKPTILSLHPNLKRFEKLPAPHPRVCKLIQQIPNDPSVISSIISSTDPHIDWVALHLVSTIQDHPKLLDHVLTALLGSTQFTKIVIQAAIFESIQLITSPQFTTLEGSFARRRLSILGKLLGQLTLANNKMIPGRYLDLKQLLLFAFSQGKLLGVVPFVAEILCVASPYFNPPNPYMSGLLQVLASIGLTDLLKLSIKNDVFRVLHHFDVSPCQLHLVELVPDVRQGNFDFIAAPFALSYVLSPPDIDRAIQFDDNVFNPLATQSIIIPEPKNNGSNLNLKRDKMRTTITNATIGFLKSEGNVLAKVAASTASALILKDFAICNNIDLITETASVLIKQLSSGLTLVTAIQKLHRSICHQIQAEFQSEDAEWINECIQVNTPWISQMLQEVVHIRATKSVQKAIEAHEEMKSKQGQRYYDSVAQLHRSLPPGFSPTENGLTQEQRQIYEDLAELPLNPAEITTPETSDKSIRSSENFEKFFVQMTKLISTEIQQQVPNSQDVLVDESAFSVMMSNCPTVNPDFESFLSTIKTMMKFMVKLNHSINDRIYGTLLKRFVSSVPKTFVIKAQPYVIGWLRNSIPSITLIVSMIQNELITTQQLDQFFFNSLNKQPFNYRLFVFAIKFLDYTLVMTKTIKPADMILSLTLVVSTPLSMLEASNQQQQTSMNELKKVLDELEIPLNVLSPDSILQSMSTFDPIEEINDNKSVLDLFEKWKDLIDPDNEEVAANEIDEKKLFVLTKKCCESKKDFFSILIYKGKPFYLTKMIETLKKMNLFEANWEFIASSYVFLIEGDAMVLGFDMIPYYDSLITLINSINNDFKYICNFADLLHNLRPLKMPSFTFVWIQIATERHFVSTLLNDQKGWDKMATILADFTASLIYASDKHVREVFNMLYKSLLRFILVLDHDFPDFLVSFAPEFVSIVPSSFVQLHNIILHGTPSTLQITPFNPKHILKTPGIEEFLKMPQPSKNLVEKFKFDEVIKSTSKSKSNNNGYFEQFKKELENKSSYMLMSAFVVYATNSLLPDISAQQIMNPNFEALQLNQIICDIARSLRPDAAMLFLNAVVDMVRYPCRSTLFFMRTSLVILRTPAAKDGAIQCDELLVRIILERASTHPPYPWGFKILVKMMLSDSQLSIFEKPYIKGSEAATKFLKKIGENFSNDKSV</sequence>
<gene>
    <name evidence="11" type="ORF">M9Y10_033023</name>
</gene>
<evidence type="ECO:0000256" key="5">
    <source>
        <dbReference type="ARBA" id="ARBA00023242"/>
    </source>
</evidence>
<evidence type="ECO:0000259" key="8">
    <source>
        <dbReference type="Pfam" id="PF16415"/>
    </source>
</evidence>
<dbReference type="Pfam" id="PF16415">
    <property type="entry name" value="CNOT1_CAF1_bind"/>
    <property type="match status" value="1"/>
</dbReference>
<dbReference type="Pfam" id="PF16418">
    <property type="entry name" value="CNOT1_HEAT"/>
    <property type="match status" value="1"/>
</dbReference>
<name>A0ABR2GYH9_9EUKA</name>
<comment type="subcellular location">
    <subcellularLocation>
        <location evidence="1">Nucleus</location>
    </subcellularLocation>
</comment>
<keyword evidence="2" id="KW-0678">Repressor</keyword>
<keyword evidence="12" id="KW-1185">Reference proteome</keyword>
<feature type="domain" description="CCR4-NOT transcription complex subunit 1" evidence="7">
    <location>
        <begin position="1040"/>
        <end position="1163"/>
    </location>
</feature>
<evidence type="ECO:0008006" key="13">
    <source>
        <dbReference type="Google" id="ProtNLM"/>
    </source>
</evidence>
<dbReference type="InterPro" id="IPR024557">
    <property type="entry name" value="CNOT1_dom_4"/>
</dbReference>
<evidence type="ECO:0000259" key="9">
    <source>
        <dbReference type="Pfam" id="PF16417"/>
    </source>
</evidence>
<keyword evidence="5" id="KW-0539">Nucleus</keyword>
<evidence type="ECO:0000313" key="11">
    <source>
        <dbReference type="EMBL" id="KAK8838397.1"/>
    </source>
</evidence>
<dbReference type="Pfam" id="PF16417">
    <property type="entry name" value="CNOT1_TTP_bind"/>
    <property type="match status" value="1"/>
</dbReference>
<dbReference type="InterPro" id="IPR040398">
    <property type="entry name" value="Not1"/>
</dbReference>
<organism evidence="11 12">
    <name type="scientific">Tritrichomonas musculus</name>
    <dbReference type="NCBI Taxonomy" id="1915356"/>
    <lineage>
        <taxon>Eukaryota</taxon>
        <taxon>Metamonada</taxon>
        <taxon>Parabasalia</taxon>
        <taxon>Tritrichomonadida</taxon>
        <taxon>Tritrichomonadidae</taxon>
        <taxon>Tritrichomonas</taxon>
    </lineage>
</organism>
<dbReference type="Gene3D" id="1.25.40.180">
    <property type="match status" value="1"/>
</dbReference>
<feature type="domain" description="CCR4-NOT transcription complex subunit 1 CAF1-binding" evidence="8">
    <location>
        <begin position="799"/>
        <end position="968"/>
    </location>
</feature>
<dbReference type="Pfam" id="PF12842">
    <property type="entry name" value="DUF3819"/>
    <property type="match status" value="1"/>
</dbReference>
<evidence type="ECO:0000256" key="2">
    <source>
        <dbReference type="ARBA" id="ARBA00022491"/>
    </source>
</evidence>
<feature type="domain" description="CCR4-NOT transcription complex subunit 1 TTP binding" evidence="9">
    <location>
        <begin position="599"/>
        <end position="736"/>
    </location>
</feature>
<comment type="caution">
    <text evidence="11">The sequence shown here is derived from an EMBL/GenBank/DDBJ whole genome shotgun (WGS) entry which is preliminary data.</text>
</comment>